<gene>
    <name evidence="1" type="ORF">G8C29_004779</name>
</gene>
<dbReference type="EMBL" id="DAAVNH010000020">
    <property type="protein sequence ID" value="HAF5507100.1"/>
    <property type="molecule type" value="Genomic_DNA"/>
</dbReference>
<comment type="caution">
    <text evidence="1">The sequence shown here is derived from an EMBL/GenBank/DDBJ whole genome shotgun (WGS) entry which is preliminary data.</text>
</comment>
<name>A0A749C0I4_SALER</name>
<reference evidence="1" key="2">
    <citation type="submission" date="2020-02" db="EMBL/GenBank/DDBJ databases">
        <authorList>
            <consortium name="NCBI Pathogen Detection Project"/>
        </authorList>
    </citation>
    <scope>NUCLEOTIDE SEQUENCE</scope>
    <source>
        <strain evidence="1">MA.GW_S01999-08</strain>
    </source>
</reference>
<dbReference type="AlphaFoldDB" id="A0A749C0I4"/>
<evidence type="ECO:0000313" key="1">
    <source>
        <dbReference type="EMBL" id="HAF5507100.1"/>
    </source>
</evidence>
<accession>A0A749C0I4</accession>
<organism evidence="1">
    <name type="scientific">Salmonella enterica</name>
    <name type="common">Salmonella choleraesuis</name>
    <dbReference type="NCBI Taxonomy" id="28901"/>
    <lineage>
        <taxon>Bacteria</taxon>
        <taxon>Pseudomonadati</taxon>
        <taxon>Pseudomonadota</taxon>
        <taxon>Gammaproteobacteria</taxon>
        <taxon>Enterobacterales</taxon>
        <taxon>Enterobacteriaceae</taxon>
        <taxon>Salmonella</taxon>
    </lineage>
</organism>
<sequence>MMLDFRVRGFTILHSRVGILLVDPELTFCFIAINSLKSMEYSSFCLTDINYGKRLMFKHNLFIDSA</sequence>
<reference evidence="1" key="1">
    <citation type="journal article" date="2018" name="Genome Biol.">
        <title>SKESA: strategic k-mer extension for scrupulous assemblies.</title>
        <authorList>
            <person name="Souvorov A."/>
            <person name="Agarwala R."/>
            <person name="Lipman D.J."/>
        </authorList>
    </citation>
    <scope>NUCLEOTIDE SEQUENCE</scope>
    <source>
        <strain evidence="1">MA.GW_S01999-08</strain>
    </source>
</reference>
<protein>
    <submittedName>
        <fullName evidence="1">Uncharacterized protein</fullName>
    </submittedName>
</protein>
<proteinExistence type="predicted"/>